<keyword evidence="11" id="KW-1185">Reference proteome</keyword>
<protein>
    <recommendedName>
        <fullName evidence="8">Ribonuclease VapC</fullName>
        <shortName evidence="8">RNase VapC</shortName>
        <ecNumber evidence="8">3.1.-.-</ecNumber>
    </recommendedName>
    <alternativeName>
        <fullName evidence="8">Toxin VapC</fullName>
    </alternativeName>
</protein>
<keyword evidence="5 8" id="KW-0378">Hydrolase</keyword>
<feature type="binding site" evidence="8">
    <location>
        <position position="99"/>
    </location>
    <ligand>
        <name>Mg(2+)</name>
        <dbReference type="ChEBI" id="CHEBI:18420"/>
    </ligand>
</feature>
<evidence type="ECO:0000256" key="8">
    <source>
        <dbReference type="HAMAP-Rule" id="MF_00265"/>
    </source>
</evidence>
<keyword evidence="2 8" id="KW-1277">Toxin-antitoxin system</keyword>
<sequence>MIVDTSALVAILYREPEAESFVKVIHDAEVTRISVANYVELSMVVENQLGPDGMRQAEAFFRRAGITVEPVTVEHGELARQAFLDYGKGRHKAGLNFGDCFAYALAKASGEPLLFKGNDFSQTDVQAA</sequence>
<accession>A0ABR9IZY6</accession>
<dbReference type="Pfam" id="PF01850">
    <property type="entry name" value="PIN"/>
    <property type="match status" value="1"/>
</dbReference>
<dbReference type="PANTHER" id="PTHR33653:SF1">
    <property type="entry name" value="RIBONUCLEASE VAPC2"/>
    <property type="match status" value="1"/>
</dbReference>
<dbReference type="EMBL" id="JADBEC010000002">
    <property type="protein sequence ID" value="MBE1508760.1"/>
    <property type="molecule type" value="Genomic_DNA"/>
</dbReference>
<gene>
    <name evidence="8" type="primary">vapC</name>
    <name evidence="10" type="ORF">H4W29_006005</name>
</gene>
<dbReference type="InterPro" id="IPR050556">
    <property type="entry name" value="Type_II_TA_system_RNase"/>
</dbReference>
<evidence type="ECO:0000256" key="6">
    <source>
        <dbReference type="ARBA" id="ARBA00022842"/>
    </source>
</evidence>
<dbReference type="PANTHER" id="PTHR33653">
    <property type="entry name" value="RIBONUCLEASE VAPC2"/>
    <property type="match status" value="1"/>
</dbReference>
<dbReference type="Gene3D" id="3.40.50.1010">
    <property type="entry name" value="5'-nuclease"/>
    <property type="match status" value="1"/>
</dbReference>
<keyword evidence="6 8" id="KW-0460">Magnesium</keyword>
<name>A0ABR9IZY6_RHIVS</name>
<evidence type="ECO:0000256" key="3">
    <source>
        <dbReference type="ARBA" id="ARBA00022722"/>
    </source>
</evidence>
<dbReference type="InterPro" id="IPR029060">
    <property type="entry name" value="PIN-like_dom_sf"/>
</dbReference>
<dbReference type="InterPro" id="IPR002716">
    <property type="entry name" value="PIN_dom"/>
</dbReference>
<dbReference type="CDD" id="cd09871">
    <property type="entry name" value="PIN_MtVapC28-VapC30-like"/>
    <property type="match status" value="1"/>
</dbReference>
<feature type="domain" description="PIN" evidence="9">
    <location>
        <begin position="1"/>
        <end position="124"/>
    </location>
</feature>
<evidence type="ECO:0000256" key="7">
    <source>
        <dbReference type="ARBA" id="ARBA00038093"/>
    </source>
</evidence>
<comment type="caution">
    <text evidence="10">The sequence shown here is derived from an EMBL/GenBank/DDBJ whole genome shotgun (WGS) entry which is preliminary data.</text>
</comment>
<dbReference type="HAMAP" id="MF_00265">
    <property type="entry name" value="VapC_Nob1"/>
    <property type="match status" value="1"/>
</dbReference>
<evidence type="ECO:0000313" key="10">
    <source>
        <dbReference type="EMBL" id="MBE1508760.1"/>
    </source>
</evidence>
<evidence type="ECO:0000256" key="1">
    <source>
        <dbReference type="ARBA" id="ARBA00001946"/>
    </source>
</evidence>
<keyword evidence="4 8" id="KW-0479">Metal-binding</keyword>
<evidence type="ECO:0000256" key="4">
    <source>
        <dbReference type="ARBA" id="ARBA00022723"/>
    </source>
</evidence>
<comment type="similarity">
    <text evidence="7 8">Belongs to the PINc/VapC protein family.</text>
</comment>
<reference evidence="10 11" key="1">
    <citation type="submission" date="2020-10" db="EMBL/GenBank/DDBJ databases">
        <title>Sequencing the genomes of 1000 actinobacteria strains.</title>
        <authorList>
            <person name="Klenk H.-P."/>
        </authorList>
    </citation>
    <scope>NUCLEOTIDE SEQUENCE [LARGE SCALE GENOMIC DNA]</scope>
    <source>
        <strain evidence="10 11">DSM 7307</strain>
    </source>
</reference>
<dbReference type="InterPro" id="IPR022907">
    <property type="entry name" value="VapC_family"/>
</dbReference>
<proteinExistence type="inferred from homology"/>
<dbReference type="Proteomes" id="UP000620262">
    <property type="component" value="Unassembled WGS sequence"/>
</dbReference>
<dbReference type="EC" id="3.1.-.-" evidence="8"/>
<feature type="binding site" evidence="8">
    <location>
        <position position="4"/>
    </location>
    <ligand>
        <name>Mg(2+)</name>
        <dbReference type="ChEBI" id="CHEBI:18420"/>
    </ligand>
</feature>
<keyword evidence="8" id="KW-0800">Toxin</keyword>
<organism evidence="10 11">
    <name type="scientific">Rhizobium viscosum</name>
    <name type="common">Arthrobacter viscosus</name>
    <dbReference type="NCBI Taxonomy" id="1673"/>
    <lineage>
        <taxon>Bacteria</taxon>
        <taxon>Pseudomonadati</taxon>
        <taxon>Pseudomonadota</taxon>
        <taxon>Alphaproteobacteria</taxon>
        <taxon>Hyphomicrobiales</taxon>
        <taxon>Rhizobiaceae</taxon>
        <taxon>Rhizobium/Agrobacterium group</taxon>
        <taxon>Rhizobium</taxon>
    </lineage>
</organism>
<dbReference type="RefSeq" id="WP_192732302.1">
    <property type="nucleotide sequence ID" value="NZ_BAAAVL010000011.1"/>
</dbReference>
<evidence type="ECO:0000313" key="11">
    <source>
        <dbReference type="Proteomes" id="UP000620262"/>
    </source>
</evidence>
<keyword evidence="3 8" id="KW-0540">Nuclease</keyword>
<comment type="cofactor">
    <cofactor evidence="1 8">
        <name>Mg(2+)</name>
        <dbReference type="ChEBI" id="CHEBI:18420"/>
    </cofactor>
</comment>
<evidence type="ECO:0000256" key="2">
    <source>
        <dbReference type="ARBA" id="ARBA00022649"/>
    </source>
</evidence>
<dbReference type="GO" id="GO:0016787">
    <property type="term" value="F:hydrolase activity"/>
    <property type="evidence" value="ECO:0007669"/>
    <property type="project" value="UniProtKB-KW"/>
</dbReference>
<dbReference type="SUPFAM" id="SSF88723">
    <property type="entry name" value="PIN domain-like"/>
    <property type="match status" value="1"/>
</dbReference>
<evidence type="ECO:0000259" key="9">
    <source>
        <dbReference type="Pfam" id="PF01850"/>
    </source>
</evidence>
<evidence type="ECO:0000256" key="5">
    <source>
        <dbReference type="ARBA" id="ARBA00022801"/>
    </source>
</evidence>
<comment type="function">
    <text evidence="8">Toxic component of a toxin-antitoxin (TA) system. An RNase.</text>
</comment>